<feature type="repeat" description="TPR" evidence="4">
    <location>
        <begin position="110"/>
        <end position="143"/>
    </location>
</feature>
<dbReference type="InterPro" id="IPR051263">
    <property type="entry name" value="C-type_cytochrome_biogenesis"/>
</dbReference>
<dbReference type="PANTHER" id="PTHR47870:SF1">
    <property type="entry name" value="CYTOCHROME C-TYPE BIOGENESIS PROTEIN CCMH"/>
    <property type="match status" value="1"/>
</dbReference>
<evidence type="ECO:0000256" key="5">
    <source>
        <dbReference type="SAM" id="Phobius"/>
    </source>
</evidence>
<feature type="transmembrane region" description="Helical" evidence="5">
    <location>
        <begin position="54"/>
        <end position="74"/>
    </location>
</feature>
<dbReference type="Gene3D" id="1.25.40.10">
    <property type="entry name" value="Tetratricopeptide repeat domain"/>
    <property type="match status" value="1"/>
</dbReference>
<dbReference type="InterPro" id="IPR056413">
    <property type="entry name" value="TPR_CcmH_CycH"/>
</dbReference>
<evidence type="ECO:0000256" key="2">
    <source>
        <dbReference type="ARBA" id="ARBA00022748"/>
    </source>
</evidence>
<dbReference type="GO" id="GO:0005886">
    <property type="term" value="C:plasma membrane"/>
    <property type="evidence" value="ECO:0007669"/>
    <property type="project" value="TreeGrafter"/>
</dbReference>
<evidence type="ECO:0000313" key="8">
    <source>
        <dbReference type="Proteomes" id="UP000070250"/>
    </source>
</evidence>
<dbReference type="EMBL" id="CP011971">
    <property type="protein sequence ID" value="AMN47031.1"/>
    <property type="molecule type" value="Genomic_DNA"/>
</dbReference>
<accession>A0A127FBM3</accession>
<name>A0A127FBM3_STEDE</name>
<evidence type="ECO:0000256" key="3">
    <source>
        <dbReference type="ARBA" id="ARBA00022803"/>
    </source>
</evidence>
<dbReference type="Pfam" id="PF23914">
    <property type="entry name" value="TPR_CcmH_CycH"/>
    <property type="match status" value="1"/>
</dbReference>
<dbReference type="Proteomes" id="UP000070250">
    <property type="component" value="Chromosome"/>
</dbReference>
<keyword evidence="2" id="KW-0201">Cytochrome c-type biogenesis</keyword>
<proteinExistence type="predicted"/>
<dbReference type="STRING" id="465721.ACG33_07960"/>
<keyword evidence="1" id="KW-0677">Repeat</keyword>
<gene>
    <name evidence="7" type="ORF">ACG33_07960</name>
</gene>
<dbReference type="OrthoDB" id="9776053at2"/>
<dbReference type="SMART" id="SM00028">
    <property type="entry name" value="TPR"/>
    <property type="match status" value="2"/>
</dbReference>
<dbReference type="InterPro" id="IPR011990">
    <property type="entry name" value="TPR-like_helical_dom_sf"/>
</dbReference>
<protein>
    <recommendedName>
        <fullName evidence="6">Cytochrome c-type biogenesis protein H TPR domain-containing protein</fullName>
    </recommendedName>
</protein>
<keyword evidence="5" id="KW-1133">Transmembrane helix</keyword>
<dbReference type="PROSITE" id="PS50005">
    <property type="entry name" value="TPR"/>
    <property type="match status" value="1"/>
</dbReference>
<reference evidence="7 8" key="1">
    <citation type="submission" date="2015-06" db="EMBL/GenBank/DDBJ databases">
        <title>A Comprehensive Approach to Explore the Metabolic and Phylogenetic Diversity of Bacterial Steroid Degradation in the Environment: Testosterone as an Example.</title>
        <authorList>
            <person name="Yang F.-C."/>
            <person name="Chen Y.-L."/>
            <person name="Yu C.-P."/>
            <person name="Tang S.-L."/>
            <person name="Wang P.-H."/>
            <person name="Ismail W."/>
            <person name="Wang C.-H."/>
            <person name="Yang C.-Y."/>
            <person name="Chiang Y.-R."/>
        </authorList>
    </citation>
    <scope>NUCLEOTIDE SEQUENCE [LARGE SCALE GENOMIC DNA]</scope>
    <source>
        <strain evidence="7 8">DSM 18526</strain>
    </source>
</reference>
<keyword evidence="3 4" id="KW-0802">TPR repeat</keyword>
<evidence type="ECO:0000256" key="4">
    <source>
        <dbReference type="PROSITE-ProRule" id="PRU00339"/>
    </source>
</evidence>
<dbReference type="KEGG" id="sdf:ACG33_07960"/>
<dbReference type="PANTHER" id="PTHR47870">
    <property type="entry name" value="CYTOCHROME C-TYPE BIOGENESIS PROTEIN CCMH"/>
    <property type="match status" value="1"/>
</dbReference>
<dbReference type="GO" id="GO:0017004">
    <property type="term" value="P:cytochrome complex assembly"/>
    <property type="evidence" value="ECO:0007669"/>
    <property type="project" value="UniProtKB-KW"/>
</dbReference>
<evidence type="ECO:0000259" key="6">
    <source>
        <dbReference type="Pfam" id="PF23914"/>
    </source>
</evidence>
<dbReference type="SUPFAM" id="SSF48452">
    <property type="entry name" value="TPR-like"/>
    <property type="match status" value="1"/>
</dbReference>
<sequence length="236" mass="25694">MTGFILACAAMLTAAALWLLVPLWRPSAAAPAAAAASAASSDATVGTPPAHERLIAGIVVGLLPILAILMYASLSQWDWRGVQEAEQHTAKMDDLLQQLEQKLAQNPSDIQGWLLLGRSHTGMGHYRRAVDAYQRAYELSQGRNVEALVGLGEALVLSDETTLANRARVLFEEALRLAPDHPKALWYGSIAALQADELRLGRDRLQRLLAQNPPDELRGVIERQIQSLDQQLDAVP</sequence>
<evidence type="ECO:0000256" key="1">
    <source>
        <dbReference type="ARBA" id="ARBA00022737"/>
    </source>
</evidence>
<keyword evidence="8" id="KW-1185">Reference proteome</keyword>
<dbReference type="RefSeq" id="WP_066920194.1">
    <property type="nucleotide sequence ID" value="NZ_CP011971.1"/>
</dbReference>
<dbReference type="InterPro" id="IPR019734">
    <property type="entry name" value="TPR_rpt"/>
</dbReference>
<feature type="domain" description="Cytochrome c-type biogenesis protein H TPR" evidence="6">
    <location>
        <begin position="85"/>
        <end position="216"/>
    </location>
</feature>
<organism evidence="7 8">
    <name type="scientific">Steroidobacter denitrificans</name>
    <dbReference type="NCBI Taxonomy" id="465721"/>
    <lineage>
        <taxon>Bacteria</taxon>
        <taxon>Pseudomonadati</taxon>
        <taxon>Pseudomonadota</taxon>
        <taxon>Gammaproteobacteria</taxon>
        <taxon>Steroidobacterales</taxon>
        <taxon>Steroidobacteraceae</taxon>
        <taxon>Steroidobacter</taxon>
    </lineage>
</organism>
<evidence type="ECO:0000313" key="7">
    <source>
        <dbReference type="EMBL" id="AMN47031.1"/>
    </source>
</evidence>
<keyword evidence="5" id="KW-0472">Membrane</keyword>
<keyword evidence="5" id="KW-0812">Transmembrane</keyword>
<dbReference type="AlphaFoldDB" id="A0A127FBM3"/>